<proteinExistence type="inferred from homology"/>
<dbReference type="PRINTS" id="PR00385">
    <property type="entry name" value="P450"/>
</dbReference>
<keyword evidence="11" id="KW-0876">Taxol biosynthesis</keyword>
<feature type="binding site" description="axial binding residue" evidence="13">
    <location>
        <position position="371"/>
    </location>
    <ligand>
        <name>heme</name>
        <dbReference type="ChEBI" id="CHEBI:30413"/>
    </ligand>
    <ligandPart>
        <name>Fe</name>
        <dbReference type="ChEBI" id="CHEBI:18248"/>
    </ligandPart>
</feature>
<evidence type="ECO:0000313" key="16">
    <source>
        <dbReference type="Proteomes" id="UP000824469"/>
    </source>
</evidence>
<dbReference type="GO" id="GO:0016705">
    <property type="term" value="F:oxidoreductase activity, acting on paired donors, with incorporation or reduction of molecular oxygen"/>
    <property type="evidence" value="ECO:0007669"/>
    <property type="project" value="InterPro"/>
</dbReference>
<dbReference type="AlphaFoldDB" id="A0AA38FS19"/>
<evidence type="ECO:0000256" key="3">
    <source>
        <dbReference type="ARBA" id="ARBA00010617"/>
    </source>
</evidence>
<keyword evidence="6 13" id="KW-0479">Metal-binding</keyword>
<evidence type="ECO:0000256" key="10">
    <source>
        <dbReference type="ARBA" id="ARBA00023033"/>
    </source>
</evidence>
<evidence type="ECO:0000256" key="6">
    <source>
        <dbReference type="ARBA" id="ARBA00022723"/>
    </source>
</evidence>
<evidence type="ECO:0000256" key="1">
    <source>
        <dbReference type="ARBA" id="ARBA00004370"/>
    </source>
</evidence>
<keyword evidence="8 14" id="KW-0560">Oxidoreductase</keyword>
<evidence type="ECO:0000256" key="2">
    <source>
        <dbReference type="ARBA" id="ARBA00005122"/>
    </source>
</evidence>
<dbReference type="InterPro" id="IPR017972">
    <property type="entry name" value="Cyt_P450_CS"/>
</dbReference>
<accession>A0AA38FS19</accession>
<dbReference type="PRINTS" id="PR00463">
    <property type="entry name" value="EP450I"/>
</dbReference>
<dbReference type="GO" id="GO:0016020">
    <property type="term" value="C:membrane"/>
    <property type="evidence" value="ECO:0007669"/>
    <property type="project" value="UniProtKB-SubCell"/>
</dbReference>
<keyword evidence="9 13" id="KW-0408">Iron</keyword>
<dbReference type="PANTHER" id="PTHR24282:SF228">
    <property type="entry name" value="CYTOKININ HYDROXYLASE"/>
    <property type="match status" value="1"/>
</dbReference>
<reference evidence="15 16" key="1">
    <citation type="journal article" date="2021" name="Nat. Plants">
        <title>The Taxus genome provides insights into paclitaxel biosynthesis.</title>
        <authorList>
            <person name="Xiong X."/>
            <person name="Gou J."/>
            <person name="Liao Q."/>
            <person name="Li Y."/>
            <person name="Zhou Q."/>
            <person name="Bi G."/>
            <person name="Li C."/>
            <person name="Du R."/>
            <person name="Wang X."/>
            <person name="Sun T."/>
            <person name="Guo L."/>
            <person name="Liang H."/>
            <person name="Lu P."/>
            <person name="Wu Y."/>
            <person name="Zhang Z."/>
            <person name="Ro D.K."/>
            <person name="Shang Y."/>
            <person name="Huang S."/>
            <person name="Yan J."/>
        </authorList>
    </citation>
    <scope>NUCLEOTIDE SEQUENCE [LARGE SCALE GENOMIC DNA]</scope>
    <source>
        <strain evidence="15">Ta-2019</strain>
    </source>
</reference>
<sequence length="424" mass="47956">KRFLFWWGIEPRMSVTEPHLIKQILSSKYSLCYGKSYLQQRGVRDFIGKGLVMANGEAWAHQRRVVAPAFTPERIKNQVRYMVDSTLEMSDRWRRIANGSSEVEVSADLSRLTGDIIARTIFGNNFESGRNIFEQLTILQKLSSLAGRYQWLPISRFFLVSLNSKIRKLKVEVENSVEDIIETRVGEKEKSYGDDLLGIMLSHAHLHDGEVDASKNKLTRQQIIDECKTFFFAGHDTTAMLLTWTMMLLAANPSWQDNARHEILTACGTQLPDADSLEKLKVLGMVVNESLRLYTPASLLARQALRDMKVGGITIPEGLSVWIPTLAIHHDKEIWGEDADEFKPERFAKGAGSACKHPMGFLPFSYGGRSCVGQTLAIVETKLVLALILTRFAFRLSPNYRHAPVFVLTLKPKYGLQLILQTIQ</sequence>
<comment type="subcellular location">
    <subcellularLocation>
        <location evidence="1">Membrane</location>
    </subcellularLocation>
</comment>
<comment type="pathway">
    <text evidence="2">Alkaloid biosynthesis; taxol biosynthesis.</text>
</comment>
<evidence type="ECO:0000256" key="11">
    <source>
        <dbReference type="ARBA" id="ARBA00023059"/>
    </source>
</evidence>
<keyword evidence="16" id="KW-1185">Reference proteome</keyword>
<keyword evidence="4 13" id="KW-0349">Heme</keyword>
<feature type="non-terminal residue" evidence="15">
    <location>
        <position position="1"/>
    </location>
</feature>
<dbReference type="GO" id="GO:0004497">
    <property type="term" value="F:monooxygenase activity"/>
    <property type="evidence" value="ECO:0007669"/>
    <property type="project" value="UniProtKB-KW"/>
</dbReference>
<evidence type="ECO:0000313" key="15">
    <source>
        <dbReference type="EMBL" id="KAH9309144.1"/>
    </source>
</evidence>
<comment type="similarity">
    <text evidence="3 14">Belongs to the cytochrome P450 family.</text>
</comment>
<dbReference type="EMBL" id="JAHRHJ020000007">
    <property type="protein sequence ID" value="KAH9309144.1"/>
    <property type="molecule type" value="Genomic_DNA"/>
</dbReference>
<evidence type="ECO:0000256" key="4">
    <source>
        <dbReference type="ARBA" id="ARBA00022617"/>
    </source>
</evidence>
<dbReference type="InterPro" id="IPR001128">
    <property type="entry name" value="Cyt_P450"/>
</dbReference>
<keyword evidence="5" id="KW-0812">Transmembrane</keyword>
<evidence type="ECO:0000256" key="13">
    <source>
        <dbReference type="PIRSR" id="PIRSR602401-1"/>
    </source>
</evidence>
<dbReference type="PANTHER" id="PTHR24282">
    <property type="entry name" value="CYTOCHROME P450 FAMILY MEMBER"/>
    <property type="match status" value="1"/>
</dbReference>
<evidence type="ECO:0000256" key="7">
    <source>
        <dbReference type="ARBA" id="ARBA00022989"/>
    </source>
</evidence>
<organism evidence="15 16">
    <name type="scientific">Taxus chinensis</name>
    <name type="common">Chinese yew</name>
    <name type="synonym">Taxus wallichiana var. chinensis</name>
    <dbReference type="NCBI Taxonomy" id="29808"/>
    <lineage>
        <taxon>Eukaryota</taxon>
        <taxon>Viridiplantae</taxon>
        <taxon>Streptophyta</taxon>
        <taxon>Embryophyta</taxon>
        <taxon>Tracheophyta</taxon>
        <taxon>Spermatophyta</taxon>
        <taxon>Pinopsida</taxon>
        <taxon>Pinidae</taxon>
        <taxon>Conifers II</taxon>
        <taxon>Cupressales</taxon>
        <taxon>Taxaceae</taxon>
        <taxon>Taxus</taxon>
    </lineage>
</organism>
<evidence type="ECO:0000256" key="12">
    <source>
        <dbReference type="ARBA" id="ARBA00023136"/>
    </source>
</evidence>
<keyword evidence="12" id="KW-0472">Membrane</keyword>
<dbReference type="InterPro" id="IPR050665">
    <property type="entry name" value="Cytochrome_P450_Monooxygen"/>
</dbReference>
<gene>
    <name evidence="15" type="ORF">KI387_037055</name>
</gene>
<evidence type="ECO:0000256" key="8">
    <source>
        <dbReference type="ARBA" id="ARBA00023002"/>
    </source>
</evidence>
<comment type="caution">
    <text evidence="15">The sequence shown here is derived from an EMBL/GenBank/DDBJ whole genome shotgun (WGS) entry which is preliminary data.</text>
</comment>
<dbReference type="GO" id="GO:0005506">
    <property type="term" value="F:iron ion binding"/>
    <property type="evidence" value="ECO:0007669"/>
    <property type="project" value="InterPro"/>
</dbReference>
<keyword evidence="7" id="KW-1133">Transmembrane helix</keyword>
<evidence type="ECO:0000256" key="14">
    <source>
        <dbReference type="RuleBase" id="RU000461"/>
    </source>
</evidence>
<dbReference type="GO" id="GO:0020037">
    <property type="term" value="F:heme binding"/>
    <property type="evidence" value="ECO:0007669"/>
    <property type="project" value="InterPro"/>
</dbReference>
<dbReference type="InterPro" id="IPR036396">
    <property type="entry name" value="Cyt_P450_sf"/>
</dbReference>
<evidence type="ECO:0000256" key="9">
    <source>
        <dbReference type="ARBA" id="ARBA00023004"/>
    </source>
</evidence>
<dbReference type="SUPFAM" id="SSF48264">
    <property type="entry name" value="Cytochrome P450"/>
    <property type="match status" value="1"/>
</dbReference>
<dbReference type="PROSITE" id="PS00086">
    <property type="entry name" value="CYTOCHROME_P450"/>
    <property type="match status" value="1"/>
</dbReference>
<evidence type="ECO:0008006" key="17">
    <source>
        <dbReference type="Google" id="ProtNLM"/>
    </source>
</evidence>
<dbReference type="Proteomes" id="UP000824469">
    <property type="component" value="Unassembled WGS sequence"/>
</dbReference>
<dbReference type="Pfam" id="PF00067">
    <property type="entry name" value="p450"/>
    <property type="match status" value="1"/>
</dbReference>
<dbReference type="OMA" id="WGIEPRM"/>
<comment type="cofactor">
    <cofactor evidence="13">
        <name>heme</name>
        <dbReference type="ChEBI" id="CHEBI:30413"/>
    </cofactor>
</comment>
<dbReference type="GO" id="GO:0042617">
    <property type="term" value="P:paclitaxel biosynthetic process"/>
    <property type="evidence" value="ECO:0007669"/>
    <property type="project" value="UniProtKB-KW"/>
</dbReference>
<name>A0AA38FS19_TAXCH</name>
<evidence type="ECO:0000256" key="5">
    <source>
        <dbReference type="ARBA" id="ARBA00022692"/>
    </source>
</evidence>
<protein>
    <recommendedName>
        <fullName evidence="17">Cytochrome P450</fullName>
    </recommendedName>
</protein>
<dbReference type="InterPro" id="IPR002401">
    <property type="entry name" value="Cyt_P450_E_grp-I"/>
</dbReference>
<dbReference type="Gene3D" id="1.10.630.10">
    <property type="entry name" value="Cytochrome P450"/>
    <property type="match status" value="1"/>
</dbReference>
<keyword evidence="10 14" id="KW-0503">Monooxygenase</keyword>
<feature type="non-terminal residue" evidence="15">
    <location>
        <position position="424"/>
    </location>
</feature>